<evidence type="ECO:0000259" key="7">
    <source>
        <dbReference type="Pfam" id="PF04321"/>
    </source>
</evidence>
<dbReference type="AlphaFoldDB" id="A0A5P1RFI9"/>
<keyword evidence="6 8" id="KW-0560">Oxidoreductase</keyword>
<organism evidence="8 9">
    <name type="scientific">Neptunomonas concharum</name>
    <dbReference type="NCBI Taxonomy" id="1031538"/>
    <lineage>
        <taxon>Bacteria</taxon>
        <taxon>Pseudomonadati</taxon>
        <taxon>Pseudomonadota</taxon>
        <taxon>Gammaproteobacteria</taxon>
        <taxon>Oceanospirillales</taxon>
        <taxon>Oceanospirillaceae</taxon>
        <taxon>Neptunomonas</taxon>
    </lineage>
</organism>
<dbReference type="Pfam" id="PF04321">
    <property type="entry name" value="RmlD_sub_bind"/>
    <property type="match status" value="1"/>
</dbReference>
<keyword evidence="6" id="KW-0521">NADP</keyword>
<comment type="pathway">
    <text evidence="1 6">Carbohydrate biosynthesis; dTDP-L-rhamnose biosynthesis.</text>
</comment>
<dbReference type="RefSeq" id="WP_138988154.1">
    <property type="nucleotide sequence ID" value="NZ_CP043869.1"/>
</dbReference>
<dbReference type="UniPathway" id="UPA00124"/>
<evidence type="ECO:0000313" key="8">
    <source>
        <dbReference type="EMBL" id="QEQ98025.1"/>
    </source>
</evidence>
<dbReference type="EMBL" id="CP043869">
    <property type="protein sequence ID" value="QEQ98025.1"/>
    <property type="molecule type" value="Genomic_DNA"/>
</dbReference>
<evidence type="ECO:0000256" key="2">
    <source>
        <dbReference type="ARBA" id="ARBA00010944"/>
    </source>
</evidence>
<dbReference type="CDD" id="cd05254">
    <property type="entry name" value="dTDP_HR_like_SDR_e"/>
    <property type="match status" value="1"/>
</dbReference>
<dbReference type="InterPro" id="IPR005913">
    <property type="entry name" value="dTDP_dehydrorham_reduct"/>
</dbReference>
<dbReference type="PANTHER" id="PTHR10491">
    <property type="entry name" value="DTDP-4-DEHYDRORHAMNOSE REDUCTASE"/>
    <property type="match status" value="1"/>
</dbReference>
<dbReference type="PANTHER" id="PTHR10491:SF4">
    <property type="entry name" value="METHIONINE ADENOSYLTRANSFERASE 2 SUBUNIT BETA"/>
    <property type="match status" value="1"/>
</dbReference>
<accession>A0A5P1RFI9</accession>
<gene>
    <name evidence="8" type="primary">rfbD</name>
    <name evidence="8" type="ORF">F0U83_15620</name>
</gene>
<evidence type="ECO:0000256" key="1">
    <source>
        <dbReference type="ARBA" id="ARBA00004781"/>
    </source>
</evidence>
<reference evidence="8 9" key="1">
    <citation type="journal article" date="2019" name="Biochem. Eng. J.">
        <title>Metabolic engineering of the marine bacteria Neptunomonas concharum for the production of acetoin and meso-2,3-butanediol from acetate.</title>
        <authorList>
            <person name="Li W."/>
            <person name="Pu N."/>
            <person name="Liu C.-X."/>
            <person name="Yuan Q.-P."/>
            <person name="Li Z.-J."/>
        </authorList>
    </citation>
    <scope>NUCLEOTIDE SEQUENCE [LARGE SCALE GENOMIC DNA]</scope>
    <source>
        <strain evidence="8 9">JCM17730</strain>
    </source>
</reference>
<sequence length="303" mass="33698">MTEWTQPAPIKVLVTGCHGQVAHELVALGRLDSHFEMIPLDVNAMDVCSPDSISAALDTYLPDFVVNTAAFNKVDAAEHEHEKSFALNRNAVGELAKACGALSIPVVHLSTDHLFDGHYASGYSEEDEVSPLGVFGESKRQGEELLRQYQPRHIILRVSWIFSARGDNYLLRMLHKARTDCAIEAADDRRGCPTSAADVGRVILAMIKQLHSGADSWGTYHYCGAEVTTRYRFTEAILAGARQYEALKTEELVPVPSKALHVEVERPASSVLKCKKLLSTFGIRQRPWRNELAAVLREIYRKE</sequence>
<evidence type="ECO:0000256" key="4">
    <source>
        <dbReference type="ARBA" id="ARBA00017099"/>
    </source>
</evidence>
<comment type="similarity">
    <text evidence="2 6">Belongs to the dTDP-4-dehydrorhamnose reductase family.</text>
</comment>
<evidence type="ECO:0000313" key="9">
    <source>
        <dbReference type="Proteomes" id="UP000324760"/>
    </source>
</evidence>
<dbReference type="GO" id="GO:0019305">
    <property type="term" value="P:dTDP-rhamnose biosynthetic process"/>
    <property type="evidence" value="ECO:0007669"/>
    <property type="project" value="UniProtKB-UniPathway"/>
</dbReference>
<dbReference type="Proteomes" id="UP000324760">
    <property type="component" value="Chromosome"/>
</dbReference>
<dbReference type="KEGG" id="ncu:F0U83_15620"/>
<dbReference type="Gene3D" id="3.90.25.10">
    <property type="entry name" value="UDP-galactose 4-epimerase, domain 1"/>
    <property type="match status" value="1"/>
</dbReference>
<dbReference type="EC" id="1.1.1.133" evidence="3 6"/>
<dbReference type="OrthoDB" id="9803892at2"/>
<comment type="function">
    <text evidence="6">Catalyzes the reduction of dTDP-6-deoxy-L-lyxo-4-hexulose to yield dTDP-L-rhamnose.</text>
</comment>
<comment type="cofactor">
    <cofactor evidence="6">
        <name>Mg(2+)</name>
        <dbReference type="ChEBI" id="CHEBI:18420"/>
    </cofactor>
    <text evidence="6">Binds 1 Mg(2+) ion per monomer.</text>
</comment>
<feature type="domain" description="RmlD-like substrate binding" evidence="7">
    <location>
        <begin position="11"/>
        <end position="299"/>
    </location>
</feature>
<dbReference type="GO" id="GO:0005829">
    <property type="term" value="C:cytosol"/>
    <property type="evidence" value="ECO:0007669"/>
    <property type="project" value="TreeGrafter"/>
</dbReference>
<dbReference type="UniPathway" id="UPA00281"/>
<keyword evidence="9" id="KW-1185">Reference proteome</keyword>
<protein>
    <recommendedName>
        <fullName evidence="4 6">dTDP-4-dehydrorhamnose reductase</fullName>
        <ecNumber evidence="3 6">1.1.1.133</ecNumber>
    </recommendedName>
</protein>
<dbReference type="InterPro" id="IPR029903">
    <property type="entry name" value="RmlD-like-bd"/>
</dbReference>
<proteinExistence type="inferred from homology"/>
<dbReference type="GO" id="GO:0009243">
    <property type="term" value="P:O antigen biosynthetic process"/>
    <property type="evidence" value="ECO:0007669"/>
    <property type="project" value="UniProtKB-UniPathway"/>
</dbReference>
<dbReference type="InterPro" id="IPR036291">
    <property type="entry name" value="NAD(P)-bd_dom_sf"/>
</dbReference>
<dbReference type="NCBIfam" id="TIGR01214">
    <property type="entry name" value="rmlD"/>
    <property type="match status" value="1"/>
</dbReference>
<dbReference type="Gene3D" id="3.40.50.720">
    <property type="entry name" value="NAD(P)-binding Rossmann-like Domain"/>
    <property type="match status" value="1"/>
</dbReference>
<evidence type="ECO:0000256" key="6">
    <source>
        <dbReference type="RuleBase" id="RU364082"/>
    </source>
</evidence>
<dbReference type="GO" id="GO:0008831">
    <property type="term" value="F:dTDP-4-dehydrorhamnose reductase activity"/>
    <property type="evidence" value="ECO:0007669"/>
    <property type="project" value="UniProtKB-EC"/>
</dbReference>
<dbReference type="SUPFAM" id="SSF51735">
    <property type="entry name" value="NAD(P)-binding Rossmann-fold domains"/>
    <property type="match status" value="1"/>
</dbReference>
<name>A0A5P1RFI9_9GAMM</name>
<evidence type="ECO:0000256" key="5">
    <source>
        <dbReference type="ARBA" id="ARBA00048200"/>
    </source>
</evidence>
<evidence type="ECO:0000256" key="3">
    <source>
        <dbReference type="ARBA" id="ARBA00012929"/>
    </source>
</evidence>
<comment type="catalytic activity">
    <reaction evidence="5 6">
        <text>dTDP-beta-L-rhamnose + NADP(+) = dTDP-4-dehydro-beta-L-rhamnose + NADPH + H(+)</text>
        <dbReference type="Rhea" id="RHEA:21796"/>
        <dbReference type="ChEBI" id="CHEBI:15378"/>
        <dbReference type="ChEBI" id="CHEBI:57510"/>
        <dbReference type="ChEBI" id="CHEBI:57783"/>
        <dbReference type="ChEBI" id="CHEBI:58349"/>
        <dbReference type="ChEBI" id="CHEBI:62830"/>
        <dbReference type="EC" id="1.1.1.133"/>
    </reaction>
</comment>